<dbReference type="EMBL" id="CP045898">
    <property type="protein sequence ID" value="QQP40590.1"/>
    <property type="molecule type" value="Genomic_DNA"/>
</dbReference>
<evidence type="ECO:0000313" key="2">
    <source>
        <dbReference type="Proteomes" id="UP000595437"/>
    </source>
</evidence>
<proteinExistence type="predicted"/>
<protein>
    <submittedName>
        <fullName evidence="1">Uncharacterized protein</fullName>
    </submittedName>
</protein>
<gene>
    <name evidence="1" type="ORF">FKW44_014690</name>
</gene>
<evidence type="ECO:0000313" key="1">
    <source>
        <dbReference type="EMBL" id="QQP40590.1"/>
    </source>
</evidence>
<organism evidence="1 2">
    <name type="scientific">Caligus rogercresseyi</name>
    <name type="common">Sea louse</name>
    <dbReference type="NCBI Taxonomy" id="217165"/>
    <lineage>
        <taxon>Eukaryota</taxon>
        <taxon>Metazoa</taxon>
        <taxon>Ecdysozoa</taxon>
        <taxon>Arthropoda</taxon>
        <taxon>Crustacea</taxon>
        <taxon>Multicrustacea</taxon>
        <taxon>Hexanauplia</taxon>
        <taxon>Copepoda</taxon>
        <taxon>Siphonostomatoida</taxon>
        <taxon>Caligidae</taxon>
        <taxon>Caligus</taxon>
    </lineage>
</organism>
<keyword evidence="2" id="KW-1185">Reference proteome</keyword>
<reference evidence="2" key="1">
    <citation type="submission" date="2021-01" db="EMBL/GenBank/DDBJ databases">
        <title>Caligus Genome Assembly.</title>
        <authorList>
            <person name="Gallardo-Escarate C."/>
        </authorList>
    </citation>
    <scope>NUCLEOTIDE SEQUENCE [LARGE SCALE GENOMIC DNA]</scope>
</reference>
<name>A0A7T8H045_CALRO</name>
<accession>A0A7T8H045</accession>
<sequence>MKKKEKIETGQNTIILSTKLPDLKRKRDNLVRTDDGQRRLYGAVLDEVIDTLEQWFPKWGARALGERRAIAGGGGAGKTNE</sequence>
<dbReference type="AlphaFoldDB" id="A0A7T8H045"/>
<dbReference type="Proteomes" id="UP000595437">
    <property type="component" value="Chromosome 9"/>
</dbReference>